<dbReference type="SMART" id="SM00342">
    <property type="entry name" value="HTH_ARAC"/>
    <property type="match status" value="1"/>
</dbReference>
<evidence type="ECO:0000313" key="5">
    <source>
        <dbReference type="EMBL" id="RVU35647.1"/>
    </source>
</evidence>
<comment type="caution">
    <text evidence="5">The sequence shown here is derived from an EMBL/GenBank/DDBJ whole genome shotgun (WGS) entry which is preliminary data.</text>
</comment>
<dbReference type="OrthoDB" id="9816011at2"/>
<dbReference type="Gene3D" id="1.10.10.60">
    <property type="entry name" value="Homeodomain-like"/>
    <property type="match status" value="2"/>
</dbReference>
<organism evidence="5 6">
    <name type="scientific">Rheinheimera riviphila</name>
    <dbReference type="NCBI Taxonomy" id="1834037"/>
    <lineage>
        <taxon>Bacteria</taxon>
        <taxon>Pseudomonadati</taxon>
        <taxon>Pseudomonadota</taxon>
        <taxon>Gammaproteobacteria</taxon>
        <taxon>Chromatiales</taxon>
        <taxon>Chromatiaceae</taxon>
        <taxon>Rheinheimera</taxon>
    </lineage>
</organism>
<evidence type="ECO:0000313" key="6">
    <source>
        <dbReference type="Proteomes" id="UP000283077"/>
    </source>
</evidence>
<keyword evidence="1" id="KW-0805">Transcription regulation</keyword>
<dbReference type="GO" id="GO:0043565">
    <property type="term" value="F:sequence-specific DNA binding"/>
    <property type="evidence" value="ECO:0007669"/>
    <property type="project" value="InterPro"/>
</dbReference>
<keyword evidence="3" id="KW-0804">Transcription</keyword>
<name>A0A437QMB9_9GAMM</name>
<dbReference type="InterPro" id="IPR009057">
    <property type="entry name" value="Homeodomain-like_sf"/>
</dbReference>
<dbReference type="PANTHER" id="PTHR43280:SF27">
    <property type="entry name" value="TRANSCRIPTIONAL REGULATOR MTLR"/>
    <property type="match status" value="1"/>
</dbReference>
<evidence type="ECO:0000256" key="1">
    <source>
        <dbReference type="ARBA" id="ARBA00023015"/>
    </source>
</evidence>
<dbReference type="SUPFAM" id="SSF46689">
    <property type="entry name" value="Homeodomain-like"/>
    <property type="match status" value="2"/>
</dbReference>
<dbReference type="EMBL" id="SACS01000013">
    <property type="protein sequence ID" value="RVU35647.1"/>
    <property type="molecule type" value="Genomic_DNA"/>
</dbReference>
<accession>A0A437QMB9</accession>
<keyword evidence="6" id="KW-1185">Reference proteome</keyword>
<dbReference type="Proteomes" id="UP000283077">
    <property type="component" value="Unassembled WGS sequence"/>
</dbReference>
<dbReference type="Pfam" id="PF12833">
    <property type="entry name" value="HTH_18"/>
    <property type="match status" value="1"/>
</dbReference>
<evidence type="ECO:0000256" key="3">
    <source>
        <dbReference type="ARBA" id="ARBA00023163"/>
    </source>
</evidence>
<proteinExistence type="predicted"/>
<gene>
    <name evidence="5" type="ORF">EOE67_12515</name>
</gene>
<reference evidence="5 6" key="1">
    <citation type="submission" date="2019-01" db="EMBL/GenBank/DDBJ databases">
        <authorList>
            <person name="Chen W.-M."/>
        </authorList>
    </citation>
    <scope>NUCLEOTIDE SEQUENCE [LARGE SCALE GENOMIC DNA]</scope>
    <source>
        <strain evidence="5 6">KYPC3</strain>
    </source>
</reference>
<protein>
    <submittedName>
        <fullName evidence="5">AraC family transcriptional regulator</fullName>
    </submittedName>
</protein>
<evidence type="ECO:0000256" key="2">
    <source>
        <dbReference type="ARBA" id="ARBA00023125"/>
    </source>
</evidence>
<evidence type="ECO:0000259" key="4">
    <source>
        <dbReference type="PROSITE" id="PS01124"/>
    </source>
</evidence>
<dbReference type="PANTHER" id="PTHR43280">
    <property type="entry name" value="ARAC-FAMILY TRANSCRIPTIONAL REGULATOR"/>
    <property type="match status" value="1"/>
</dbReference>
<feature type="domain" description="HTH araC/xylS-type" evidence="4">
    <location>
        <begin position="198"/>
        <end position="296"/>
    </location>
</feature>
<keyword evidence="2" id="KW-0238">DNA-binding</keyword>
<dbReference type="GO" id="GO:0003700">
    <property type="term" value="F:DNA-binding transcription factor activity"/>
    <property type="evidence" value="ECO:0007669"/>
    <property type="project" value="InterPro"/>
</dbReference>
<sequence>MTIGKEICFQDENMKLQFEKIITEPGQSWRFYHYCWPAIELNWHCHPEYELVLTCNSTGNRFVGTSTETYQDNDLVLLGPYLPHGWQSQAAIDGVTGQHHAYVLQLPGLWLEQWLQLNPALQRLQKLLTLAKAGACFSAEITAQVKPLVLQLEQDDVMTRQIRLLQILVLLSQDEQVQRLTVPDNIEPDKISSQRKIDKIINYIHQNLMEDLSAAKLAGIVHMSTNHLHRFFRQKTEMTITQYVIQLRIERACDHLLKTSWSVEMIAGKCGFFSMANFNRQFLKLKKMTPRQYRQSDLRQLHQLALRGNQTI</sequence>
<dbReference type="AlphaFoldDB" id="A0A437QMB9"/>
<dbReference type="InterPro" id="IPR018060">
    <property type="entry name" value="HTH_AraC"/>
</dbReference>
<dbReference type="PROSITE" id="PS01124">
    <property type="entry name" value="HTH_ARAC_FAMILY_2"/>
    <property type="match status" value="1"/>
</dbReference>